<organism evidence="1">
    <name type="scientific">Arundo donax</name>
    <name type="common">Giant reed</name>
    <name type="synonym">Donax arundinaceus</name>
    <dbReference type="NCBI Taxonomy" id="35708"/>
    <lineage>
        <taxon>Eukaryota</taxon>
        <taxon>Viridiplantae</taxon>
        <taxon>Streptophyta</taxon>
        <taxon>Embryophyta</taxon>
        <taxon>Tracheophyta</taxon>
        <taxon>Spermatophyta</taxon>
        <taxon>Magnoliopsida</taxon>
        <taxon>Liliopsida</taxon>
        <taxon>Poales</taxon>
        <taxon>Poaceae</taxon>
        <taxon>PACMAD clade</taxon>
        <taxon>Arundinoideae</taxon>
        <taxon>Arundineae</taxon>
        <taxon>Arundo</taxon>
    </lineage>
</organism>
<dbReference type="AlphaFoldDB" id="A0A0A8YW65"/>
<proteinExistence type="predicted"/>
<evidence type="ECO:0000313" key="1">
    <source>
        <dbReference type="EMBL" id="JAD30836.1"/>
    </source>
</evidence>
<accession>A0A0A8YW65</accession>
<reference evidence="1" key="2">
    <citation type="journal article" date="2015" name="Data Brief">
        <title>Shoot transcriptome of the giant reed, Arundo donax.</title>
        <authorList>
            <person name="Barrero R.A."/>
            <person name="Guerrero F.D."/>
            <person name="Moolhuijzen P."/>
            <person name="Goolsby J.A."/>
            <person name="Tidwell J."/>
            <person name="Bellgard S.E."/>
            <person name="Bellgard M.I."/>
        </authorList>
    </citation>
    <scope>NUCLEOTIDE SEQUENCE</scope>
    <source>
        <tissue evidence="1">Shoot tissue taken approximately 20 cm above the soil surface</tissue>
    </source>
</reference>
<protein>
    <submittedName>
        <fullName evidence="1">Uncharacterized protein</fullName>
    </submittedName>
</protein>
<name>A0A0A8YW65_ARUDO</name>
<dbReference type="EMBL" id="GBRH01267059">
    <property type="protein sequence ID" value="JAD30836.1"/>
    <property type="molecule type" value="Transcribed_RNA"/>
</dbReference>
<sequence>MASTIPAGIFCTRVRVPY</sequence>
<reference evidence="1" key="1">
    <citation type="submission" date="2014-09" db="EMBL/GenBank/DDBJ databases">
        <authorList>
            <person name="Magalhaes I.L.F."/>
            <person name="Oliveira U."/>
            <person name="Santos F.R."/>
            <person name="Vidigal T.H.D.A."/>
            <person name="Brescovit A.D."/>
            <person name="Santos A.J."/>
        </authorList>
    </citation>
    <scope>NUCLEOTIDE SEQUENCE</scope>
    <source>
        <tissue evidence="1">Shoot tissue taken approximately 20 cm above the soil surface</tissue>
    </source>
</reference>